<evidence type="ECO:0000256" key="1">
    <source>
        <dbReference type="ARBA" id="ARBA00004141"/>
    </source>
</evidence>
<dbReference type="Pfam" id="PF01594">
    <property type="entry name" value="AI-2E_transport"/>
    <property type="match status" value="1"/>
</dbReference>
<dbReference type="PANTHER" id="PTHR21716">
    <property type="entry name" value="TRANSMEMBRANE PROTEIN"/>
    <property type="match status" value="1"/>
</dbReference>
<keyword evidence="4 6" id="KW-1133">Transmembrane helix</keyword>
<feature type="transmembrane region" description="Helical" evidence="6">
    <location>
        <begin position="146"/>
        <end position="165"/>
    </location>
</feature>
<feature type="transmembrane region" description="Helical" evidence="6">
    <location>
        <begin position="63"/>
        <end position="85"/>
    </location>
</feature>
<evidence type="ECO:0000256" key="4">
    <source>
        <dbReference type="ARBA" id="ARBA00022989"/>
    </source>
</evidence>
<evidence type="ECO:0000256" key="6">
    <source>
        <dbReference type="SAM" id="Phobius"/>
    </source>
</evidence>
<feature type="transmembrane region" description="Helical" evidence="6">
    <location>
        <begin position="263"/>
        <end position="281"/>
    </location>
</feature>
<feature type="transmembrane region" description="Helical" evidence="6">
    <location>
        <begin position="35"/>
        <end position="56"/>
    </location>
</feature>
<organism evidence="7 8">
    <name type="scientific">Candidatus Desulfatifera sulfidica</name>
    <dbReference type="NCBI Taxonomy" id="2841691"/>
    <lineage>
        <taxon>Bacteria</taxon>
        <taxon>Pseudomonadati</taxon>
        <taxon>Thermodesulfobacteriota</taxon>
        <taxon>Desulfobulbia</taxon>
        <taxon>Desulfobulbales</taxon>
        <taxon>Desulfobulbaceae</taxon>
        <taxon>Candidatus Desulfatifera</taxon>
    </lineage>
</organism>
<evidence type="ECO:0000256" key="5">
    <source>
        <dbReference type="ARBA" id="ARBA00023136"/>
    </source>
</evidence>
<reference evidence="7 8" key="1">
    <citation type="submission" date="2020-08" db="EMBL/GenBank/DDBJ databases">
        <title>Bridging the membrane lipid divide: bacteria of the FCB group superphylum have the potential to synthesize archaeal ether lipids.</title>
        <authorList>
            <person name="Villanueva L."/>
            <person name="Von Meijenfeldt F.A.B."/>
            <person name="Westbye A.B."/>
            <person name="Yadav S."/>
            <person name="Hopmans E.C."/>
            <person name="Dutilh B.E."/>
            <person name="Sinninghe Damste J.S."/>
        </authorList>
    </citation>
    <scope>NUCLEOTIDE SEQUENCE [LARGE SCALE GENOMIC DNA]</scope>
    <source>
        <strain evidence="7">NIOZ-UU81</strain>
    </source>
</reference>
<feature type="transmembrane region" description="Helical" evidence="6">
    <location>
        <begin position="12"/>
        <end position="29"/>
    </location>
</feature>
<comment type="subcellular location">
    <subcellularLocation>
        <location evidence="1">Membrane</location>
        <topology evidence="1">Multi-pass membrane protein</topology>
    </subcellularLocation>
</comment>
<evidence type="ECO:0000313" key="8">
    <source>
        <dbReference type="Proteomes" id="UP000599024"/>
    </source>
</evidence>
<feature type="transmembrane region" description="Helical" evidence="6">
    <location>
        <begin position="293"/>
        <end position="317"/>
    </location>
</feature>
<dbReference type="GO" id="GO:0016020">
    <property type="term" value="C:membrane"/>
    <property type="evidence" value="ECO:0007669"/>
    <property type="project" value="UniProtKB-SubCell"/>
</dbReference>
<evidence type="ECO:0000256" key="3">
    <source>
        <dbReference type="ARBA" id="ARBA00022692"/>
    </source>
</evidence>
<dbReference type="Proteomes" id="UP000599024">
    <property type="component" value="Unassembled WGS sequence"/>
</dbReference>
<feature type="transmembrane region" description="Helical" evidence="6">
    <location>
        <begin position="228"/>
        <end position="256"/>
    </location>
</feature>
<dbReference type="AlphaFoldDB" id="A0A8J6N9X5"/>
<dbReference type="GO" id="GO:0055085">
    <property type="term" value="P:transmembrane transport"/>
    <property type="evidence" value="ECO:0007669"/>
    <property type="project" value="TreeGrafter"/>
</dbReference>
<dbReference type="PANTHER" id="PTHR21716:SF64">
    <property type="entry name" value="AI-2 TRANSPORT PROTEIN TQSA"/>
    <property type="match status" value="1"/>
</dbReference>
<keyword evidence="5 6" id="KW-0472">Membrane</keyword>
<gene>
    <name evidence="7" type="ORF">H8E79_03475</name>
</gene>
<keyword evidence="3 6" id="KW-0812">Transmembrane</keyword>
<proteinExistence type="inferred from homology"/>
<comment type="caution">
    <text evidence="7">The sequence shown here is derived from an EMBL/GenBank/DDBJ whole genome shotgun (WGS) entry which is preliminary data.</text>
</comment>
<evidence type="ECO:0000256" key="2">
    <source>
        <dbReference type="ARBA" id="ARBA00009773"/>
    </source>
</evidence>
<dbReference type="InterPro" id="IPR002549">
    <property type="entry name" value="AI-2E-like"/>
</dbReference>
<protein>
    <submittedName>
        <fullName evidence="7">AI-2E family transporter</fullName>
    </submittedName>
</protein>
<dbReference type="EMBL" id="JACNLK010000031">
    <property type="protein sequence ID" value="MBC8208215.1"/>
    <property type="molecule type" value="Genomic_DNA"/>
</dbReference>
<sequence>MSIHAPHHLPLAGRFLIPAAALVIVVAGIKVSAPIIVTFLLSLFIAVITAPPFFWLQRRKVPAIIAVLLVISAVIAMGMFVAAMVGNSINDFQNQLPYYQERLQQKTLVHIDWLREHGLDIPKEDILDTFNPGDALKMAAGVLNGLSGMLTNTFLILLTVTFMLLEAASVPAKLRLSLTNPEDSLPNFERFITTLQQYMAIKTWISLATGLLVSLWLFILGVDYPLLWGLLAFLFNYVPNIGSLIAAVPAVLLALIQLGAGHAALTALGFLAVNLIMGNVVEPKVMGRGLGLSTLVVFLSLVFWGWVLGLVGMLLAVPLTMAVKIGLESGPGTSNMAILLGPEPKAETTNTISPNED</sequence>
<evidence type="ECO:0000313" key="7">
    <source>
        <dbReference type="EMBL" id="MBC8208215.1"/>
    </source>
</evidence>
<accession>A0A8J6N9X5</accession>
<feature type="transmembrane region" description="Helical" evidence="6">
    <location>
        <begin position="204"/>
        <end position="222"/>
    </location>
</feature>
<name>A0A8J6N9X5_9BACT</name>
<comment type="similarity">
    <text evidence="2">Belongs to the autoinducer-2 exporter (AI-2E) (TC 2.A.86) family.</text>
</comment>